<dbReference type="Proteomes" id="UP000699462">
    <property type="component" value="Unassembled WGS sequence"/>
</dbReference>
<proteinExistence type="predicted"/>
<dbReference type="GO" id="GO:0008289">
    <property type="term" value="F:lipid binding"/>
    <property type="evidence" value="ECO:0007669"/>
    <property type="project" value="InterPro"/>
</dbReference>
<keyword evidence="3" id="KW-1185">Reference proteome</keyword>
<dbReference type="GO" id="GO:0005737">
    <property type="term" value="C:cytoplasm"/>
    <property type="evidence" value="ECO:0007669"/>
    <property type="project" value="UniProtKB-ARBA"/>
</dbReference>
<sequence>MFLLQLRQARIRLTLNTTLSSRRACKAFYELWTSHNPGLLRFCRATQRAVLANLLLLRHSGSLAFRHVYEKCWTLQLCLRTDSRLSQAQRILLGGCLISFAQDKITDEELISSVKNLSIDSDVVSADLFEKLSTPTDSSVQTDQSILDESSVEVVNNFNDSVLLDRFANPPLTVFIRQLRGELLHLAATFFHPRPPSENVCIEVIDPSTEESMSCTNAEDTLGLYLSAVLSRLDFRPDGTGFVDESWDLIVDKTELRVWRRPIEIGRTSPIPEYQNGGPASSILSDQISSKKSGIKYEYRLCGSFEDISALSFLEVQLNLAYRRHWDNRVVALDYLNPNGDLGNGTSHSNDMIRWIARFPFPLAHREYIYARRWWLEPADKGVRSLSGDSIQNSSSDPDPVEAHLHGRHAIVLSRSSIPSYPPLGAAKDQVESTSSPASRLKQNPVLVTTYRSELLIQAHGSFDDLGMNYYLVYFDDPRLPIGDSTFSIFSGNAMNQFMSQLHSAALRLGQAGLPPGVDAVIFHPRPVINESQASIMRSTNPTVPEFVSSTEPDSGATRPCKPRFFADYVPESHHFSTAIH</sequence>
<dbReference type="InterPro" id="IPR023393">
    <property type="entry name" value="START-like_dom_sf"/>
</dbReference>
<dbReference type="PANTHER" id="PTHR19308:SF8">
    <property type="entry name" value="STAR-RELATED LIPID TRANSFER PROTEIN 7, MITOCHONDRIAL"/>
    <property type="match status" value="1"/>
</dbReference>
<dbReference type="Gene3D" id="3.30.530.20">
    <property type="match status" value="1"/>
</dbReference>
<protein>
    <submittedName>
        <fullName evidence="2">StAR lipid transfer protein 7 mitochondrial</fullName>
    </submittedName>
</protein>
<dbReference type="PANTHER" id="PTHR19308">
    <property type="entry name" value="PHOSPHATIDYLCHOLINE TRANSFER PROTEIN"/>
    <property type="match status" value="1"/>
</dbReference>
<dbReference type="InterPro" id="IPR002913">
    <property type="entry name" value="START_lipid-bd_dom"/>
</dbReference>
<reference evidence="2 3" key="1">
    <citation type="submission" date="2019-07" db="EMBL/GenBank/DDBJ databases">
        <title>Annotation for the trematode Paragonimus westermani.</title>
        <authorList>
            <person name="Choi Y.-J."/>
        </authorList>
    </citation>
    <scope>NUCLEOTIDE SEQUENCE [LARGE SCALE GENOMIC DNA]</scope>
    <source>
        <strain evidence="2">180907_Pwestermani</strain>
    </source>
</reference>
<dbReference type="PROSITE" id="PS50848">
    <property type="entry name" value="START"/>
    <property type="match status" value="1"/>
</dbReference>
<feature type="domain" description="START" evidence="1">
    <location>
        <begin position="244"/>
        <end position="511"/>
    </location>
</feature>
<dbReference type="OrthoDB" id="1295045at2759"/>
<comment type="caution">
    <text evidence="2">The sequence shown here is derived from an EMBL/GenBank/DDBJ whole genome shotgun (WGS) entry which is preliminary data.</text>
</comment>
<dbReference type="SUPFAM" id="SSF55961">
    <property type="entry name" value="Bet v1-like"/>
    <property type="match status" value="1"/>
</dbReference>
<dbReference type="InterPro" id="IPR051213">
    <property type="entry name" value="START_lipid_transfer"/>
</dbReference>
<evidence type="ECO:0000259" key="1">
    <source>
        <dbReference type="PROSITE" id="PS50848"/>
    </source>
</evidence>
<accession>A0A8T0D6C3</accession>
<organism evidence="2 3">
    <name type="scientific">Paragonimus westermani</name>
    <dbReference type="NCBI Taxonomy" id="34504"/>
    <lineage>
        <taxon>Eukaryota</taxon>
        <taxon>Metazoa</taxon>
        <taxon>Spiralia</taxon>
        <taxon>Lophotrochozoa</taxon>
        <taxon>Platyhelminthes</taxon>
        <taxon>Trematoda</taxon>
        <taxon>Digenea</taxon>
        <taxon>Plagiorchiida</taxon>
        <taxon>Troglotremata</taxon>
        <taxon>Troglotrematidae</taxon>
        <taxon>Paragonimus</taxon>
    </lineage>
</organism>
<gene>
    <name evidence="2" type="ORF">P879_10197</name>
</gene>
<dbReference type="AlphaFoldDB" id="A0A8T0D6C3"/>
<name>A0A8T0D6C3_9TREM</name>
<evidence type="ECO:0000313" key="2">
    <source>
        <dbReference type="EMBL" id="KAF8563385.1"/>
    </source>
</evidence>
<dbReference type="EMBL" id="JTDF01012036">
    <property type="protein sequence ID" value="KAF8563385.1"/>
    <property type="molecule type" value="Genomic_DNA"/>
</dbReference>
<evidence type="ECO:0000313" key="3">
    <source>
        <dbReference type="Proteomes" id="UP000699462"/>
    </source>
</evidence>